<gene>
    <name evidence="10" type="ORF">P9847_13380</name>
</gene>
<evidence type="ECO:0000256" key="6">
    <source>
        <dbReference type="PROSITE-ProRule" id="PRU00284"/>
    </source>
</evidence>
<dbReference type="CDD" id="cd11386">
    <property type="entry name" value="MCP_signal"/>
    <property type="match status" value="1"/>
</dbReference>
<dbReference type="RefSeq" id="WP_328278510.1">
    <property type="nucleotide sequence ID" value="NZ_JARTLD010000032.1"/>
</dbReference>
<keyword evidence="7" id="KW-1133">Transmembrane helix</keyword>
<dbReference type="InterPro" id="IPR003660">
    <property type="entry name" value="HAMP_dom"/>
</dbReference>
<name>A0ABU6PVC4_9BACL</name>
<keyword evidence="4 6" id="KW-0807">Transducer</keyword>
<evidence type="ECO:0000313" key="10">
    <source>
        <dbReference type="EMBL" id="MED5018297.1"/>
    </source>
</evidence>
<evidence type="ECO:0000256" key="3">
    <source>
        <dbReference type="ARBA" id="ARBA00023136"/>
    </source>
</evidence>
<evidence type="ECO:0000256" key="5">
    <source>
        <dbReference type="ARBA" id="ARBA00029447"/>
    </source>
</evidence>
<dbReference type="SUPFAM" id="SSF58104">
    <property type="entry name" value="Methyl-accepting chemotaxis protein (MCP) signaling domain"/>
    <property type="match status" value="1"/>
</dbReference>
<dbReference type="PANTHER" id="PTHR32089">
    <property type="entry name" value="METHYL-ACCEPTING CHEMOTAXIS PROTEIN MCPB"/>
    <property type="match status" value="1"/>
</dbReference>
<evidence type="ECO:0000259" key="8">
    <source>
        <dbReference type="PROSITE" id="PS50111"/>
    </source>
</evidence>
<dbReference type="Pfam" id="PF00015">
    <property type="entry name" value="MCPsignal"/>
    <property type="match status" value="1"/>
</dbReference>
<evidence type="ECO:0000256" key="7">
    <source>
        <dbReference type="SAM" id="Phobius"/>
    </source>
</evidence>
<dbReference type="SMART" id="SM00283">
    <property type="entry name" value="MA"/>
    <property type="match status" value="1"/>
</dbReference>
<dbReference type="Pfam" id="PF00672">
    <property type="entry name" value="HAMP"/>
    <property type="match status" value="1"/>
</dbReference>
<comment type="subcellular location">
    <subcellularLocation>
        <location evidence="1">Cell membrane</location>
    </subcellularLocation>
</comment>
<evidence type="ECO:0000259" key="9">
    <source>
        <dbReference type="PROSITE" id="PS50885"/>
    </source>
</evidence>
<keyword evidence="3 7" id="KW-0472">Membrane</keyword>
<dbReference type="Proteomes" id="UP001343257">
    <property type="component" value="Unassembled WGS sequence"/>
</dbReference>
<sequence>MLQSKYVKLPNTEQWDVCGIMRLTITKKLIGAFLIIAVLFGITSSISTYYLNKINKSDTDLIQRRLTILTNVLRAQKDVTKEFSRLRGYMLTKDSESLDGLNTSFDNVNSLIKETSGLARIQGFQEELQKLGQLNQVFKQEYDQLLTMVDDNRPFSEILDYYQKEVIPVGSQLEPIAEKLANEQIQSMKEASDTNTNIVNMAVKNVTVLSIVAFVLAILIGYFISRVISKPIVLMAGAAERIAGGDLTAEDIRVKNKDEVGSLAKSFNEMTGSLRTLVGQISMSSEHIAASSEELTASAAQSSQASESITLTLQDVTANAELQSSSVGESVQAINEMSSGIQQIASSAQITSSLSMLTSQKALEGNEFIQTTVKQMDSIHSTMDQLANAVNEMDSNSNEIERIVVMISEIAAQTNLLALNAGIEAARAGEQGRGFAVVAGEVRRLAEQSSQSAEQISQLVATIKHHTHHVVESVEDGVIEVDEGIRVVHTAGELFDEIKKNVDEVSNQIQDVSASSQQISASSEQVLHAIEEIAVGSNSVVIQSQNVAAATEEQLASMEEISSSSAFLAKMAEDLQNAVKQFKI</sequence>
<feature type="domain" description="Methyl-accepting transducer" evidence="8">
    <location>
        <begin position="298"/>
        <end position="534"/>
    </location>
</feature>
<dbReference type="EMBL" id="JARTLD010000032">
    <property type="protein sequence ID" value="MED5018297.1"/>
    <property type="molecule type" value="Genomic_DNA"/>
</dbReference>
<dbReference type="CDD" id="cd06225">
    <property type="entry name" value="HAMP"/>
    <property type="match status" value="1"/>
</dbReference>
<organism evidence="10 11">
    <name type="scientific">Paenibacillus chibensis</name>
    <dbReference type="NCBI Taxonomy" id="59846"/>
    <lineage>
        <taxon>Bacteria</taxon>
        <taxon>Bacillati</taxon>
        <taxon>Bacillota</taxon>
        <taxon>Bacilli</taxon>
        <taxon>Bacillales</taxon>
        <taxon>Paenibacillaceae</taxon>
        <taxon>Paenibacillus</taxon>
    </lineage>
</organism>
<dbReference type="InterPro" id="IPR004089">
    <property type="entry name" value="MCPsignal_dom"/>
</dbReference>
<evidence type="ECO:0000256" key="4">
    <source>
        <dbReference type="ARBA" id="ARBA00023224"/>
    </source>
</evidence>
<proteinExistence type="inferred from homology"/>
<dbReference type="PANTHER" id="PTHR32089:SF112">
    <property type="entry name" value="LYSOZYME-LIKE PROTEIN-RELATED"/>
    <property type="match status" value="1"/>
</dbReference>
<dbReference type="PROSITE" id="PS50111">
    <property type="entry name" value="CHEMOTAXIS_TRANSDUC_2"/>
    <property type="match status" value="1"/>
</dbReference>
<dbReference type="InterPro" id="IPR024478">
    <property type="entry name" value="HlyB_4HB_MCP"/>
</dbReference>
<comment type="similarity">
    <text evidence="5">Belongs to the methyl-accepting chemotaxis (MCP) protein family.</text>
</comment>
<keyword evidence="2" id="KW-1003">Cell membrane</keyword>
<dbReference type="Gene3D" id="1.10.287.950">
    <property type="entry name" value="Methyl-accepting chemotaxis protein"/>
    <property type="match status" value="1"/>
</dbReference>
<feature type="transmembrane region" description="Helical" evidence="7">
    <location>
        <begin position="29"/>
        <end position="51"/>
    </location>
</feature>
<comment type="caution">
    <text evidence="10">The sequence shown here is derived from an EMBL/GenBank/DDBJ whole genome shotgun (WGS) entry which is preliminary data.</text>
</comment>
<evidence type="ECO:0000313" key="11">
    <source>
        <dbReference type="Proteomes" id="UP001343257"/>
    </source>
</evidence>
<protein>
    <submittedName>
        <fullName evidence="10">Methyl-accepting chemotaxis protein</fullName>
    </submittedName>
</protein>
<reference evidence="10 11" key="1">
    <citation type="submission" date="2023-03" db="EMBL/GenBank/DDBJ databases">
        <title>Bacillus Genome Sequencing.</title>
        <authorList>
            <person name="Dunlap C."/>
        </authorList>
    </citation>
    <scope>NUCLEOTIDE SEQUENCE [LARGE SCALE GENOMIC DNA]</scope>
    <source>
        <strain evidence="10 11">NRS-52</strain>
    </source>
</reference>
<dbReference type="Pfam" id="PF12729">
    <property type="entry name" value="4HB_MCP_1"/>
    <property type="match status" value="1"/>
</dbReference>
<dbReference type="Gene3D" id="6.10.340.10">
    <property type="match status" value="1"/>
</dbReference>
<feature type="domain" description="HAMP" evidence="9">
    <location>
        <begin position="226"/>
        <end position="279"/>
    </location>
</feature>
<feature type="transmembrane region" description="Helical" evidence="7">
    <location>
        <begin position="206"/>
        <end position="225"/>
    </location>
</feature>
<evidence type="ECO:0000256" key="2">
    <source>
        <dbReference type="ARBA" id="ARBA00022475"/>
    </source>
</evidence>
<dbReference type="PROSITE" id="PS50885">
    <property type="entry name" value="HAMP"/>
    <property type="match status" value="1"/>
</dbReference>
<dbReference type="SMART" id="SM00304">
    <property type="entry name" value="HAMP"/>
    <property type="match status" value="1"/>
</dbReference>
<accession>A0ABU6PVC4</accession>
<keyword evidence="11" id="KW-1185">Reference proteome</keyword>
<evidence type="ECO:0000256" key="1">
    <source>
        <dbReference type="ARBA" id="ARBA00004236"/>
    </source>
</evidence>
<keyword evidence="7" id="KW-0812">Transmembrane</keyword>